<gene>
    <name evidence="2" type="ORF">ACFSVM_02470</name>
</gene>
<dbReference type="Proteomes" id="UP001597540">
    <property type="component" value="Unassembled WGS sequence"/>
</dbReference>
<keyword evidence="1" id="KW-0472">Membrane</keyword>
<evidence type="ECO:0008006" key="4">
    <source>
        <dbReference type="Google" id="ProtNLM"/>
    </source>
</evidence>
<accession>A0ABW5SI74</accession>
<evidence type="ECO:0000313" key="3">
    <source>
        <dbReference type="Proteomes" id="UP001597540"/>
    </source>
</evidence>
<name>A0ABW5SI74_9BACL</name>
<feature type="transmembrane region" description="Helical" evidence="1">
    <location>
        <begin position="42"/>
        <end position="62"/>
    </location>
</feature>
<keyword evidence="3" id="KW-1185">Reference proteome</keyword>
<evidence type="ECO:0000256" key="1">
    <source>
        <dbReference type="SAM" id="Phobius"/>
    </source>
</evidence>
<evidence type="ECO:0000313" key="2">
    <source>
        <dbReference type="EMBL" id="MFD2699324.1"/>
    </source>
</evidence>
<proteinExistence type="predicted"/>
<dbReference type="RefSeq" id="WP_379260215.1">
    <property type="nucleotide sequence ID" value="NZ_JBHUMJ010000002.1"/>
</dbReference>
<organism evidence="2 3">
    <name type="scientific">Paenibacillus shunpengii</name>
    <dbReference type="NCBI Taxonomy" id="2054424"/>
    <lineage>
        <taxon>Bacteria</taxon>
        <taxon>Bacillati</taxon>
        <taxon>Bacillota</taxon>
        <taxon>Bacilli</taxon>
        <taxon>Bacillales</taxon>
        <taxon>Paenibacillaceae</taxon>
        <taxon>Paenibacillus</taxon>
    </lineage>
</organism>
<keyword evidence="1" id="KW-0812">Transmembrane</keyword>
<protein>
    <recommendedName>
        <fullName evidence="4">PH domain-containing protein</fullName>
    </recommendedName>
</protein>
<reference evidence="3" key="1">
    <citation type="journal article" date="2019" name="Int. J. Syst. Evol. Microbiol.">
        <title>The Global Catalogue of Microorganisms (GCM) 10K type strain sequencing project: providing services to taxonomists for standard genome sequencing and annotation.</title>
        <authorList>
            <consortium name="The Broad Institute Genomics Platform"/>
            <consortium name="The Broad Institute Genome Sequencing Center for Infectious Disease"/>
            <person name="Wu L."/>
            <person name="Ma J."/>
        </authorList>
    </citation>
    <scope>NUCLEOTIDE SEQUENCE [LARGE SCALE GENOMIC DNA]</scope>
    <source>
        <strain evidence="3">KCTC 33849</strain>
    </source>
</reference>
<keyword evidence="1" id="KW-1133">Transmembrane helix</keyword>
<sequence length="155" mass="18040">MKKITYSRKTAILFTFAGLLFVLGGIYIVWSLNYRDIGILTQLYYLSGAILCIWFIGPLFYWNLLNSIKASNTLFSYNEEGIQLNNGKLIPWNTMIKIEHIDGKMNRFILPVPSHLLLTTSHGEIKITTHNLLRNRESIVIKELRSTWNRNKHIK</sequence>
<dbReference type="EMBL" id="JBHUMJ010000002">
    <property type="protein sequence ID" value="MFD2699324.1"/>
    <property type="molecule type" value="Genomic_DNA"/>
</dbReference>
<comment type="caution">
    <text evidence="2">The sequence shown here is derived from an EMBL/GenBank/DDBJ whole genome shotgun (WGS) entry which is preliminary data.</text>
</comment>
<feature type="transmembrane region" description="Helical" evidence="1">
    <location>
        <begin position="12"/>
        <end position="30"/>
    </location>
</feature>